<evidence type="ECO:0000256" key="7">
    <source>
        <dbReference type="ARBA" id="ARBA00023150"/>
    </source>
</evidence>
<comment type="subcellular location">
    <subcellularLocation>
        <location evidence="8">Cytoplasm</location>
    </subcellularLocation>
</comment>
<keyword evidence="10" id="KW-0548">Nucleotidyltransferase</keyword>
<dbReference type="CDD" id="cd02503">
    <property type="entry name" value="MobA"/>
    <property type="match status" value="1"/>
</dbReference>
<keyword evidence="11" id="KW-1185">Reference proteome</keyword>
<evidence type="ECO:0000256" key="8">
    <source>
        <dbReference type="HAMAP-Rule" id="MF_00316"/>
    </source>
</evidence>
<feature type="domain" description="MobA-like NTP transferase" evidence="9">
    <location>
        <begin position="15"/>
        <end position="176"/>
    </location>
</feature>
<evidence type="ECO:0000256" key="2">
    <source>
        <dbReference type="ARBA" id="ARBA00022679"/>
    </source>
</evidence>
<evidence type="ECO:0000313" key="11">
    <source>
        <dbReference type="Proteomes" id="UP001235547"/>
    </source>
</evidence>
<evidence type="ECO:0000256" key="6">
    <source>
        <dbReference type="ARBA" id="ARBA00023134"/>
    </source>
</evidence>
<keyword evidence="4 8" id="KW-0547">Nucleotide-binding</keyword>
<evidence type="ECO:0000256" key="5">
    <source>
        <dbReference type="ARBA" id="ARBA00022842"/>
    </source>
</evidence>
<dbReference type="Pfam" id="PF12804">
    <property type="entry name" value="NTP_transf_3"/>
    <property type="match status" value="1"/>
</dbReference>
<dbReference type="EMBL" id="CP120371">
    <property type="protein sequence ID" value="WEX82650.1"/>
    <property type="molecule type" value="Genomic_DNA"/>
</dbReference>
<dbReference type="Gene3D" id="3.90.550.10">
    <property type="entry name" value="Spore Coat Polysaccharide Biosynthesis Protein SpsA, Chain A"/>
    <property type="match status" value="1"/>
</dbReference>
<feature type="binding site" evidence="8">
    <location>
        <begin position="18"/>
        <end position="20"/>
    </location>
    <ligand>
        <name>GTP</name>
        <dbReference type="ChEBI" id="CHEBI:37565"/>
    </ligand>
</feature>
<dbReference type="EC" id="2.7.7.77" evidence="8"/>
<comment type="subunit">
    <text evidence="8">Monomer.</text>
</comment>
<feature type="binding site" evidence="8">
    <location>
        <position position="30"/>
    </location>
    <ligand>
        <name>GTP</name>
        <dbReference type="ChEBI" id="CHEBI:37565"/>
    </ligand>
</feature>
<keyword evidence="2 8" id="KW-0808">Transferase</keyword>
<evidence type="ECO:0000259" key="9">
    <source>
        <dbReference type="Pfam" id="PF12804"/>
    </source>
</evidence>
<keyword evidence="1 8" id="KW-0963">Cytoplasm</keyword>
<dbReference type="Proteomes" id="UP001235547">
    <property type="component" value="Chromosome 1"/>
</dbReference>
<gene>
    <name evidence="8 10" type="primary">mobA</name>
    <name evidence="10" type="ORF">PYH38_004963</name>
</gene>
<dbReference type="InterPro" id="IPR029044">
    <property type="entry name" value="Nucleotide-diphossugar_trans"/>
</dbReference>
<dbReference type="InterPro" id="IPR025877">
    <property type="entry name" value="MobA-like_NTP_Trfase"/>
</dbReference>
<dbReference type="GO" id="GO:0061603">
    <property type="term" value="F:molybdenum cofactor guanylyltransferase activity"/>
    <property type="evidence" value="ECO:0007669"/>
    <property type="project" value="UniProtKB-EC"/>
</dbReference>
<dbReference type="RefSeq" id="WP_280733378.1">
    <property type="nucleotide sequence ID" value="NZ_CP120368.1"/>
</dbReference>
<evidence type="ECO:0000256" key="3">
    <source>
        <dbReference type="ARBA" id="ARBA00022723"/>
    </source>
</evidence>
<keyword evidence="3 8" id="KW-0479">Metal-binding</keyword>
<evidence type="ECO:0000256" key="4">
    <source>
        <dbReference type="ARBA" id="ARBA00022741"/>
    </source>
</evidence>
<name>A0ABY8CVI1_9HYPH</name>
<keyword evidence="5 8" id="KW-0460">Magnesium</keyword>
<feature type="binding site" evidence="8">
    <location>
        <position position="111"/>
    </location>
    <ligand>
        <name>Mg(2+)</name>
        <dbReference type="ChEBI" id="CHEBI:18420"/>
    </ligand>
</feature>
<evidence type="ECO:0000313" key="10">
    <source>
        <dbReference type="EMBL" id="WEX82650.1"/>
    </source>
</evidence>
<feature type="binding site" evidence="8">
    <location>
        <position position="76"/>
    </location>
    <ligand>
        <name>GTP</name>
        <dbReference type="ChEBI" id="CHEBI:37565"/>
    </ligand>
</feature>
<comment type="domain">
    <text evidence="8">The N-terminal domain determines nucleotide recognition and specific binding, while the C-terminal domain determines the specific binding to the target protein.</text>
</comment>
<feature type="binding site" evidence="8">
    <location>
        <position position="58"/>
    </location>
    <ligand>
        <name>GTP</name>
        <dbReference type="ChEBI" id="CHEBI:37565"/>
    </ligand>
</feature>
<dbReference type="InterPro" id="IPR013482">
    <property type="entry name" value="Molybde_CF_guanTrfase"/>
</dbReference>
<dbReference type="PANTHER" id="PTHR19136">
    <property type="entry name" value="MOLYBDENUM COFACTOR GUANYLYLTRANSFERASE"/>
    <property type="match status" value="1"/>
</dbReference>
<evidence type="ECO:0000256" key="1">
    <source>
        <dbReference type="ARBA" id="ARBA00022490"/>
    </source>
</evidence>
<comment type="catalytic activity">
    <reaction evidence="8">
        <text>Mo-molybdopterin + GTP + H(+) = Mo-molybdopterin guanine dinucleotide + diphosphate</text>
        <dbReference type="Rhea" id="RHEA:34243"/>
        <dbReference type="ChEBI" id="CHEBI:15378"/>
        <dbReference type="ChEBI" id="CHEBI:33019"/>
        <dbReference type="ChEBI" id="CHEBI:37565"/>
        <dbReference type="ChEBI" id="CHEBI:71302"/>
        <dbReference type="ChEBI" id="CHEBI:71310"/>
        <dbReference type="EC" id="2.7.7.77"/>
    </reaction>
</comment>
<dbReference type="HAMAP" id="MF_00316">
    <property type="entry name" value="MobA"/>
    <property type="match status" value="1"/>
</dbReference>
<dbReference type="NCBIfam" id="TIGR02665">
    <property type="entry name" value="molyb_mobA"/>
    <property type="match status" value="1"/>
</dbReference>
<dbReference type="SUPFAM" id="SSF53448">
    <property type="entry name" value="Nucleotide-diphospho-sugar transferases"/>
    <property type="match status" value="1"/>
</dbReference>
<keyword evidence="6 8" id="KW-0342">GTP-binding</keyword>
<reference evidence="10 11" key="1">
    <citation type="submission" date="2023-03" db="EMBL/GenBank/DDBJ databases">
        <authorList>
            <person name="Kaur S."/>
            <person name="Espinosa-Saiz D."/>
            <person name="Velazquez E."/>
            <person name="Menendez E."/>
            <person name="diCenzo G.C."/>
        </authorList>
    </citation>
    <scope>NUCLEOTIDE SEQUENCE [LARGE SCALE GENOMIC DNA]</scope>
    <source>
        <strain evidence="10 11">LMG 27395</strain>
    </source>
</reference>
<sequence length="220" mass="24066">MPTARGTDRQWRPPAVILAGGRSSRMGSPKAGLLLRGRTMLDRIIERLEPQVESIALNLNADPGVALPPNLVVVADTMPGFFGPLAGILTAMRHAGRTAPAASHVLTVPTDTPFFPDNVASRLVDAVTSGEEIAVAWSDGKMHPLFALWPVALADDLEAWIRTDEKLRVRAFIARHRSTAVDFPLSATKAGPLDPFFNINTPEQLRQAEEWLKRLEDHSR</sequence>
<dbReference type="PANTHER" id="PTHR19136:SF81">
    <property type="entry name" value="MOLYBDENUM COFACTOR GUANYLYLTRANSFERASE"/>
    <property type="match status" value="1"/>
</dbReference>
<comment type="cofactor">
    <cofactor evidence="8">
        <name>Mg(2+)</name>
        <dbReference type="ChEBI" id="CHEBI:18420"/>
    </cofactor>
</comment>
<comment type="function">
    <text evidence="8">Transfers a GMP moiety from GTP to Mo-molybdopterin (Mo-MPT) cofactor (Moco or molybdenum cofactor) to form Mo-molybdopterin guanine dinucleotide (Mo-MGD) cofactor.</text>
</comment>
<accession>A0ABY8CVI1</accession>
<proteinExistence type="inferred from homology"/>
<feature type="binding site" evidence="8">
    <location>
        <position position="111"/>
    </location>
    <ligand>
        <name>GTP</name>
        <dbReference type="ChEBI" id="CHEBI:37565"/>
    </ligand>
</feature>
<organism evidence="10 11">
    <name type="scientific">Sinorhizobium numidicum</name>
    <dbReference type="NCBI Taxonomy" id="680248"/>
    <lineage>
        <taxon>Bacteria</taxon>
        <taxon>Pseudomonadati</taxon>
        <taxon>Pseudomonadota</taxon>
        <taxon>Alphaproteobacteria</taxon>
        <taxon>Hyphomicrobiales</taxon>
        <taxon>Rhizobiaceae</taxon>
        <taxon>Sinorhizobium/Ensifer group</taxon>
        <taxon>Sinorhizobium</taxon>
    </lineage>
</organism>
<comment type="similarity">
    <text evidence="8">Belongs to the MobA family.</text>
</comment>
<protein>
    <recommendedName>
        <fullName evidence="8">Molybdenum cofactor guanylyltransferase</fullName>
        <shortName evidence="8">MoCo guanylyltransferase</shortName>
        <ecNumber evidence="8">2.7.7.77</ecNumber>
    </recommendedName>
    <alternativeName>
        <fullName evidence="8">GTP:molybdopterin guanylyltransferase</fullName>
    </alternativeName>
    <alternativeName>
        <fullName evidence="8">Mo-MPT guanylyltransferase</fullName>
    </alternativeName>
    <alternativeName>
        <fullName evidence="8">Molybdopterin guanylyltransferase</fullName>
    </alternativeName>
    <alternativeName>
        <fullName evidence="8">Molybdopterin-guanine dinucleotide synthase</fullName>
        <shortName evidence="8">MGD synthase</shortName>
    </alternativeName>
</protein>
<keyword evidence="7 8" id="KW-0501">Molybdenum cofactor biosynthesis</keyword>